<dbReference type="GO" id="GO:0044877">
    <property type="term" value="F:protein-containing complex binding"/>
    <property type="evidence" value="ECO:0007669"/>
    <property type="project" value="InterPro"/>
</dbReference>
<evidence type="ECO:0000256" key="9">
    <source>
        <dbReference type="SAM" id="Phobius"/>
    </source>
</evidence>
<evidence type="ECO:0000256" key="2">
    <source>
        <dbReference type="ARBA" id="ARBA00022475"/>
    </source>
</evidence>
<evidence type="ECO:0000259" key="10">
    <source>
        <dbReference type="Pfam" id="PF09976"/>
    </source>
</evidence>
<evidence type="ECO:0000256" key="4">
    <source>
        <dbReference type="ARBA" id="ARBA00022989"/>
    </source>
</evidence>
<dbReference type="Gene3D" id="1.25.40.10">
    <property type="entry name" value="Tetratricopeptide repeat domain"/>
    <property type="match status" value="1"/>
</dbReference>
<evidence type="ECO:0000313" key="12">
    <source>
        <dbReference type="Proteomes" id="UP000093070"/>
    </source>
</evidence>
<keyword evidence="5 9" id="KW-0472">Membrane</keyword>
<keyword evidence="4 9" id="KW-1133">Transmembrane helix</keyword>
<reference evidence="11 12" key="1">
    <citation type="submission" date="2015-11" db="EMBL/GenBank/DDBJ databases">
        <title>The complete genome of Buchnera aphidicola from Diuraphis noxia biotype SAM.</title>
        <authorList>
            <person name="Burger N.F.V."/>
            <person name="Oberholster A.-M."/>
        </authorList>
    </citation>
    <scope>NUCLEOTIDE SEQUENCE [LARGE SCALE GENOMIC DNA]</scope>
    <source>
        <strain evidence="11">SAM</strain>
    </source>
</reference>
<evidence type="ECO:0000256" key="1">
    <source>
        <dbReference type="ARBA" id="ARBA00004401"/>
    </source>
</evidence>
<evidence type="ECO:0000256" key="8">
    <source>
        <dbReference type="ARBA" id="ARBA00024235"/>
    </source>
</evidence>
<accession>A0A1B2H9C0</accession>
<dbReference type="Pfam" id="PF09976">
    <property type="entry name" value="TPR_21"/>
    <property type="match status" value="1"/>
</dbReference>
<dbReference type="PANTHER" id="PTHR38035:SF1">
    <property type="entry name" value="ANCILLARY SECYEG TRANSLOCON SUBUNIT"/>
    <property type="match status" value="1"/>
</dbReference>
<dbReference type="InterPro" id="IPR011990">
    <property type="entry name" value="TPR-like_helical_dom_sf"/>
</dbReference>
<evidence type="ECO:0000256" key="5">
    <source>
        <dbReference type="ARBA" id="ARBA00023136"/>
    </source>
</evidence>
<dbReference type="STRING" id="118101.ATN01_03030"/>
<protein>
    <recommendedName>
        <fullName evidence="8">Ancillary SecYEG translocon subunit</fullName>
    </recommendedName>
</protein>
<dbReference type="PANTHER" id="PTHR38035">
    <property type="entry name" value="UPF0070 PROTEIN YFGM"/>
    <property type="match status" value="1"/>
</dbReference>
<dbReference type="InterPro" id="IPR018704">
    <property type="entry name" value="SecYEG/CpoB_TPR"/>
</dbReference>
<organism evidence="11 12">
    <name type="scientific">Buchnera aphidicola subsp. Diuraphis noxia</name>
    <dbReference type="NCBI Taxonomy" id="118101"/>
    <lineage>
        <taxon>Bacteria</taxon>
        <taxon>Pseudomonadati</taxon>
        <taxon>Pseudomonadota</taxon>
        <taxon>Gammaproteobacteria</taxon>
        <taxon>Enterobacterales</taxon>
        <taxon>Erwiniaceae</taxon>
        <taxon>Buchnera</taxon>
    </lineage>
</organism>
<keyword evidence="6" id="KW-0143">Chaperone</keyword>
<evidence type="ECO:0000256" key="7">
    <source>
        <dbReference type="ARBA" id="ARBA00024197"/>
    </source>
</evidence>
<gene>
    <name evidence="11" type="ORF">ATN01_03030</name>
</gene>
<dbReference type="GO" id="GO:0005886">
    <property type="term" value="C:plasma membrane"/>
    <property type="evidence" value="ECO:0007669"/>
    <property type="project" value="UniProtKB-SubCell"/>
</dbReference>
<comment type="similarity">
    <text evidence="7">Belongs to the YfgM family.</text>
</comment>
<proteinExistence type="inferred from homology"/>
<dbReference type="InterPro" id="IPR026039">
    <property type="entry name" value="YfgM"/>
</dbReference>
<name>A0A1B2H9C0_BUCDN</name>
<evidence type="ECO:0000256" key="3">
    <source>
        <dbReference type="ARBA" id="ARBA00022692"/>
    </source>
</evidence>
<dbReference type="Proteomes" id="UP000093070">
    <property type="component" value="Chromosome"/>
</dbReference>
<sequence>MLKTFKKKTISLTAFLITLIIIFFFVFSKNFINSYKKNTTLIKDDEIEKKINSQKSENSNQKEVFYLKKNNLKDTLRGMVLAKKYILNNNLEKSFEILKNCLKNTEEENLKNILKIKMTKIKIQKNEYKIAIKILESIKNKNWINIVENIKGDIFSKQNKKKQAINCWKKSLLQTSSNASKEIIKMKINELM</sequence>
<dbReference type="AlphaFoldDB" id="A0A1B2H9C0"/>
<evidence type="ECO:0000313" key="11">
    <source>
        <dbReference type="EMBL" id="ANZ22777.1"/>
    </source>
</evidence>
<dbReference type="RefSeq" id="WP_075433598.1">
    <property type="nucleotide sequence ID" value="NZ_CP013259.1"/>
</dbReference>
<keyword evidence="2" id="KW-1003">Cell membrane</keyword>
<comment type="subcellular location">
    <subcellularLocation>
        <location evidence="1">Cell membrane</location>
        <topology evidence="1">Single-pass type II membrane protein</topology>
    </subcellularLocation>
</comment>
<keyword evidence="3 9" id="KW-0812">Transmembrane</keyword>
<dbReference type="EMBL" id="CP013259">
    <property type="protein sequence ID" value="ANZ22777.1"/>
    <property type="molecule type" value="Genomic_DNA"/>
</dbReference>
<feature type="domain" description="Ancillary SecYEG translocon subunit/Cell division coordinator CpoB TPR" evidence="10">
    <location>
        <begin position="17"/>
        <end position="191"/>
    </location>
</feature>
<evidence type="ECO:0000256" key="6">
    <source>
        <dbReference type="ARBA" id="ARBA00023186"/>
    </source>
</evidence>
<feature type="transmembrane region" description="Helical" evidence="9">
    <location>
        <begin position="12"/>
        <end position="32"/>
    </location>
</feature>